<evidence type="ECO:0008006" key="4">
    <source>
        <dbReference type="Google" id="ProtNLM"/>
    </source>
</evidence>
<dbReference type="EMBL" id="JALBUF010000005">
    <property type="protein sequence ID" value="MCI0183648.1"/>
    <property type="molecule type" value="Genomic_DNA"/>
</dbReference>
<dbReference type="RefSeq" id="WP_241714184.1">
    <property type="nucleotide sequence ID" value="NZ_JALBUF010000005.1"/>
</dbReference>
<feature type="region of interest" description="Disordered" evidence="1">
    <location>
        <begin position="338"/>
        <end position="437"/>
    </location>
</feature>
<proteinExistence type="predicted"/>
<feature type="compositionally biased region" description="Polar residues" evidence="1">
    <location>
        <begin position="358"/>
        <end position="378"/>
    </location>
</feature>
<name>A0A9X1V979_9BACL</name>
<keyword evidence="3" id="KW-1185">Reference proteome</keyword>
<evidence type="ECO:0000256" key="1">
    <source>
        <dbReference type="SAM" id="MobiDB-lite"/>
    </source>
</evidence>
<evidence type="ECO:0000313" key="2">
    <source>
        <dbReference type="EMBL" id="MCI0183648.1"/>
    </source>
</evidence>
<gene>
    <name evidence="2" type="ORF">MM817_01931</name>
</gene>
<dbReference type="Proteomes" id="UP001139263">
    <property type="component" value="Unassembled WGS sequence"/>
</dbReference>
<feature type="compositionally biased region" description="Low complexity" evidence="1">
    <location>
        <begin position="344"/>
        <end position="357"/>
    </location>
</feature>
<dbReference type="PROSITE" id="PS51257">
    <property type="entry name" value="PROKAR_LIPOPROTEIN"/>
    <property type="match status" value="1"/>
</dbReference>
<accession>A0A9X1V979</accession>
<protein>
    <recommendedName>
        <fullName evidence="4">ABC transporter substrate-binding protein PnrA-like domain-containing protein</fullName>
    </recommendedName>
</protein>
<feature type="compositionally biased region" description="Low complexity" evidence="1">
    <location>
        <begin position="379"/>
        <end position="437"/>
    </location>
</feature>
<sequence length="437" mass="44417">MRNVRRVISAAAVCMLSIGVTGCGFVNVRTLTANTKRTDVVVVGTSSVLSEPGLAQVLGQSQNGITTVSLTEPAHQALLRQDVQATHAKVVVFLNPSASDQSLALSMPDTHFVWIGYTGVSAPPTNVTWVIPNVGFLSSIAGYMAGGIHGYGKPVGIILGNLPSTIINTDVISAISSGMHCAYSTALPVYFSGSIPQQLLMVTGTPVRAIVVAGSLSQKVKQAVQTSMVPVIDINLGASSPSYGQQEGKVAASTFLASGLSLVLKDLSSDVTLPAIIETAGGQFTDLSGYIGWQGAKGVGVYQNLLTEGTIGSSQFSSAAPTVQQALSMHLPVPNALIPVPSNAHTPPAVPTAPSASGQGATSIQTVPSTKKQGTVAKTSSSTTTTNTPSSTSTTSTTTSTSGSQPTTSKQPTSVGSSVSQKTNTTGTTKTSGSPKG</sequence>
<reference evidence="2" key="1">
    <citation type="submission" date="2022-03" db="EMBL/GenBank/DDBJ databases">
        <title>Draft Genome Sequence of Firmicute Strain S0AB, a Heterotrophic Iron/Sulfur-Oxidizing Extreme Acidophile.</title>
        <authorList>
            <person name="Vergara E."/>
            <person name="Pakostova E."/>
            <person name="Johnson D.B."/>
            <person name="Holmes D.S."/>
        </authorList>
    </citation>
    <scope>NUCLEOTIDE SEQUENCE</scope>
    <source>
        <strain evidence="2">S0AB</strain>
    </source>
</reference>
<evidence type="ECO:0000313" key="3">
    <source>
        <dbReference type="Proteomes" id="UP001139263"/>
    </source>
</evidence>
<organism evidence="2 3">
    <name type="scientific">Sulfoacidibacillus ferrooxidans</name>
    <dbReference type="NCBI Taxonomy" id="2005001"/>
    <lineage>
        <taxon>Bacteria</taxon>
        <taxon>Bacillati</taxon>
        <taxon>Bacillota</taxon>
        <taxon>Bacilli</taxon>
        <taxon>Bacillales</taxon>
        <taxon>Alicyclobacillaceae</taxon>
        <taxon>Sulfoacidibacillus</taxon>
    </lineage>
</organism>
<dbReference type="AlphaFoldDB" id="A0A9X1V979"/>
<comment type="caution">
    <text evidence="2">The sequence shown here is derived from an EMBL/GenBank/DDBJ whole genome shotgun (WGS) entry which is preliminary data.</text>
</comment>